<evidence type="ECO:0000256" key="2">
    <source>
        <dbReference type="ARBA" id="ARBA00023157"/>
    </source>
</evidence>
<evidence type="ECO:0000256" key="1">
    <source>
        <dbReference type="ARBA" id="ARBA00022729"/>
    </source>
</evidence>
<evidence type="ECO:0000313" key="5">
    <source>
        <dbReference type="EMBL" id="KAK8785228.1"/>
    </source>
</evidence>
<dbReference type="InterPro" id="IPR007110">
    <property type="entry name" value="Ig-like_dom"/>
</dbReference>
<comment type="caution">
    <text evidence="5">The sequence shown here is derived from an EMBL/GenBank/DDBJ whole genome shotgun (WGS) entry which is preliminary data.</text>
</comment>
<keyword evidence="3" id="KW-0393">Immunoglobulin domain</keyword>
<evidence type="ECO:0000256" key="3">
    <source>
        <dbReference type="ARBA" id="ARBA00023319"/>
    </source>
</evidence>
<dbReference type="Proteomes" id="UP001321473">
    <property type="component" value="Unassembled WGS sequence"/>
</dbReference>
<dbReference type="PROSITE" id="PS50835">
    <property type="entry name" value="IG_LIKE"/>
    <property type="match status" value="3"/>
</dbReference>
<dbReference type="InterPro" id="IPR036179">
    <property type="entry name" value="Ig-like_dom_sf"/>
</dbReference>
<accession>A0AAQ4FF00</accession>
<dbReference type="GO" id="GO:0005886">
    <property type="term" value="C:plasma membrane"/>
    <property type="evidence" value="ECO:0007669"/>
    <property type="project" value="TreeGrafter"/>
</dbReference>
<dbReference type="SMART" id="SM00409">
    <property type="entry name" value="IG"/>
    <property type="match status" value="3"/>
</dbReference>
<feature type="domain" description="Ig-like" evidence="4">
    <location>
        <begin position="144"/>
        <end position="235"/>
    </location>
</feature>
<dbReference type="FunFam" id="2.60.40.10:FF:000333">
    <property type="entry name" value="Down syndrome cell adhesion molecule"/>
    <property type="match status" value="1"/>
</dbReference>
<dbReference type="EMBL" id="JARKHS020003764">
    <property type="protein sequence ID" value="KAK8785228.1"/>
    <property type="molecule type" value="Genomic_DNA"/>
</dbReference>
<dbReference type="AlphaFoldDB" id="A0AAQ4FF00"/>
<dbReference type="InterPro" id="IPR003598">
    <property type="entry name" value="Ig_sub2"/>
</dbReference>
<dbReference type="SMART" id="SM00408">
    <property type="entry name" value="IGc2"/>
    <property type="match status" value="3"/>
</dbReference>
<dbReference type="Pfam" id="PF07679">
    <property type="entry name" value="I-set"/>
    <property type="match status" value="3"/>
</dbReference>
<keyword evidence="2" id="KW-1015">Disulfide bond</keyword>
<protein>
    <recommendedName>
        <fullName evidence="4">Ig-like domain-containing protein</fullName>
    </recommendedName>
</protein>
<dbReference type="PANTHER" id="PTHR45080">
    <property type="entry name" value="CONTACTIN 5"/>
    <property type="match status" value="1"/>
</dbReference>
<sequence length="353" mass="38279">MEALLRDTLIRMFCPRTTTFLMVFMLSKWPAAASSDALQPTVHAPKPHSDGFQLNLALGDDAIASCFVPKAHWHGERLRIIWTKQSGEDLSANRRVSFLRPSESSITLGIRDIRREDIGNYTCVASADAASASVTVPLTVSGLPKLREFAFPPEVTLGEEILVSCVVKKGSPGPHHVTWLKDGIELEKTDRVSVFAQFKSSAALRIASLRAEDVGNYTCVASNPVGTSSFTASLVVHAPESFTFAVPVLSSTKYFVLASVAWWEREALARSNCPGGKTAILLNTRRDSQRLRTKVAPLSTLSIVDIRAEDSGNYTCVARNAAGSDEYSAHLAVTGNGYSDVRWSAARANGHEA</sequence>
<feature type="domain" description="Ig-like" evidence="4">
    <location>
        <begin position="40"/>
        <end position="141"/>
    </location>
</feature>
<name>A0AAQ4FF00_AMBAM</name>
<dbReference type="InterPro" id="IPR050958">
    <property type="entry name" value="Cell_Adh-Cytoskel_Orgn"/>
</dbReference>
<dbReference type="Gene3D" id="2.60.40.10">
    <property type="entry name" value="Immunoglobulins"/>
    <property type="match status" value="3"/>
</dbReference>
<feature type="domain" description="Ig-like" evidence="4">
    <location>
        <begin position="263"/>
        <end position="332"/>
    </location>
</feature>
<dbReference type="GO" id="GO:0007156">
    <property type="term" value="P:homophilic cell adhesion via plasma membrane adhesion molecules"/>
    <property type="evidence" value="ECO:0007669"/>
    <property type="project" value="TreeGrafter"/>
</dbReference>
<dbReference type="SUPFAM" id="SSF48726">
    <property type="entry name" value="Immunoglobulin"/>
    <property type="match status" value="3"/>
</dbReference>
<keyword evidence="6" id="KW-1185">Reference proteome</keyword>
<gene>
    <name evidence="5" type="ORF">V5799_008411</name>
</gene>
<dbReference type="PANTHER" id="PTHR45080:SF8">
    <property type="entry name" value="IG-LIKE DOMAIN-CONTAINING PROTEIN"/>
    <property type="match status" value="1"/>
</dbReference>
<evidence type="ECO:0000259" key="4">
    <source>
        <dbReference type="PROSITE" id="PS50835"/>
    </source>
</evidence>
<reference evidence="5 6" key="1">
    <citation type="journal article" date="2023" name="Arcadia Sci">
        <title>De novo assembly of a long-read Amblyomma americanum tick genome.</title>
        <authorList>
            <person name="Chou S."/>
            <person name="Poskanzer K.E."/>
            <person name="Rollins M."/>
            <person name="Thuy-Boun P.S."/>
        </authorList>
    </citation>
    <scope>NUCLEOTIDE SEQUENCE [LARGE SCALE GENOMIC DNA]</scope>
    <source>
        <strain evidence="5">F_SG_1</strain>
        <tissue evidence="5">Salivary glands</tissue>
    </source>
</reference>
<dbReference type="InterPro" id="IPR013783">
    <property type="entry name" value="Ig-like_fold"/>
</dbReference>
<keyword evidence="1" id="KW-0732">Signal</keyword>
<dbReference type="InterPro" id="IPR013098">
    <property type="entry name" value="Ig_I-set"/>
</dbReference>
<evidence type="ECO:0000313" key="6">
    <source>
        <dbReference type="Proteomes" id="UP001321473"/>
    </source>
</evidence>
<proteinExistence type="predicted"/>
<organism evidence="5 6">
    <name type="scientific">Amblyomma americanum</name>
    <name type="common">Lone star tick</name>
    <dbReference type="NCBI Taxonomy" id="6943"/>
    <lineage>
        <taxon>Eukaryota</taxon>
        <taxon>Metazoa</taxon>
        <taxon>Ecdysozoa</taxon>
        <taxon>Arthropoda</taxon>
        <taxon>Chelicerata</taxon>
        <taxon>Arachnida</taxon>
        <taxon>Acari</taxon>
        <taxon>Parasitiformes</taxon>
        <taxon>Ixodida</taxon>
        <taxon>Ixodoidea</taxon>
        <taxon>Ixodidae</taxon>
        <taxon>Amblyomminae</taxon>
        <taxon>Amblyomma</taxon>
    </lineage>
</organism>
<dbReference type="InterPro" id="IPR003599">
    <property type="entry name" value="Ig_sub"/>
</dbReference>